<sequence>WNTAIEALTSIKKEEIIGTDEQWRAFYTEKRPVMADLIIDGAPENKIEAYYPSGCKKSQLIDGAYEAEGWFSAPGRGVQCHHFTASPIRNDNGEITGAIDTLENVTERKKAEENLRYYLQEITKAQEEERKRIARELHDSIAQNLIALLHQLDNLLTDKTKLSVRDAKALWGFYEQIRDTLQEVRRFSRDLRPSVLDDLGLLPALEWVTQDLKNTYLIEVDLKVLGNERRLFPETELLIFRIVQEALRNIAKHAEA</sequence>
<dbReference type="InterPro" id="IPR050482">
    <property type="entry name" value="Sensor_HK_TwoCompSys"/>
</dbReference>
<evidence type="ECO:0000256" key="5">
    <source>
        <dbReference type="ARBA" id="ARBA00022741"/>
    </source>
</evidence>
<dbReference type="PANTHER" id="PTHR24421:SF10">
    <property type="entry name" value="NITRATE_NITRITE SENSOR PROTEIN NARQ"/>
    <property type="match status" value="1"/>
</dbReference>
<name>X0W280_9ZZZZ</name>
<keyword evidence="7" id="KW-0067">ATP-binding</keyword>
<evidence type="ECO:0000256" key="3">
    <source>
        <dbReference type="ARBA" id="ARBA00022553"/>
    </source>
</evidence>
<evidence type="ECO:0000313" key="9">
    <source>
        <dbReference type="EMBL" id="GAG17422.1"/>
    </source>
</evidence>
<evidence type="ECO:0000256" key="1">
    <source>
        <dbReference type="ARBA" id="ARBA00000085"/>
    </source>
</evidence>
<dbReference type="Gene3D" id="1.20.5.1930">
    <property type="match status" value="1"/>
</dbReference>
<dbReference type="AlphaFoldDB" id="X0W280"/>
<dbReference type="Gene3D" id="3.30.565.10">
    <property type="entry name" value="Histidine kinase-like ATPase, C-terminal domain"/>
    <property type="match status" value="1"/>
</dbReference>
<dbReference type="PROSITE" id="PS50113">
    <property type="entry name" value="PAC"/>
    <property type="match status" value="1"/>
</dbReference>
<reference evidence="9" key="1">
    <citation type="journal article" date="2014" name="Front. Microbiol.">
        <title>High frequency of phylogenetically diverse reductive dehalogenase-homologous genes in deep subseafloor sedimentary metagenomes.</title>
        <authorList>
            <person name="Kawai M."/>
            <person name="Futagami T."/>
            <person name="Toyoda A."/>
            <person name="Takaki Y."/>
            <person name="Nishi S."/>
            <person name="Hori S."/>
            <person name="Arai W."/>
            <person name="Tsubouchi T."/>
            <person name="Morono Y."/>
            <person name="Uchiyama I."/>
            <person name="Ito T."/>
            <person name="Fujiyama A."/>
            <person name="Inagaki F."/>
            <person name="Takami H."/>
        </authorList>
    </citation>
    <scope>NUCLEOTIDE SEQUENCE</scope>
    <source>
        <strain evidence="9">Expedition CK06-06</strain>
    </source>
</reference>
<feature type="non-terminal residue" evidence="9">
    <location>
        <position position="1"/>
    </location>
</feature>
<gene>
    <name evidence="9" type="ORF">S01H1_58164</name>
</gene>
<evidence type="ECO:0000259" key="8">
    <source>
        <dbReference type="PROSITE" id="PS50113"/>
    </source>
</evidence>
<feature type="non-terminal residue" evidence="9">
    <location>
        <position position="256"/>
    </location>
</feature>
<keyword evidence="5" id="KW-0547">Nucleotide-binding</keyword>
<accession>X0W280</accession>
<dbReference type="GO" id="GO:0016020">
    <property type="term" value="C:membrane"/>
    <property type="evidence" value="ECO:0007669"/>
    <property type="project" value="InterPro"/>
</dbReference>
<organism evidence="9">
    <name type="scientific">marine sediment metagenome</name>
    <dbReference type="NCBI Taxonomy" id="412755"/>
    <lineage>
        <taxon>unclassified sequences</taxon>
        <taxon>metagenomes</taxon>
        <taxon>ecological metagenomes</taxon>
    </lineage>
</organism>
<evidence type="ECO:0000256" key="2">
    <source>
        <dbReference type="ARBA" id="ARBA00012438"/>
    </source>
</evidence>
<dbReference type="SUPFAM" id="SSF55785">
    <property type="entry name" value="PYP-like sensor domain (PAS domain)"/>
    <property type="match status" value="1"/>
</dbReference>
<protein>
    <recommendedName>
        <fullName evidence="2">histidine kinase</fullName>
        <ecNumber evidence="2">2.7.13.3</ecNumber>
    </recommendedName>
</protein>
<comment type="catalytic activity">
    <reaction evidence="1">
        <text>ATP + protein L-histidine = ADP + protein N-phospho-L-histidine.</text>
        <dbReference type="EC" id="2.7.13.3"/>
    </reaction>
</comment>
<dbReference type="InterPro" id="IPR036890">
    <property type="entry name" value="HATPase_C_sf"/>
</dbReference>
<evidence type="ECO:0000256" key="4">
    <source>
        <dbReference type="ARBA" id="ARBA00022679"/>
    </source>
</evidence>
<keyword evidence="6" id="KW-0418">Kinase</keyword>
<dbReference type="InterPro" id="IPR000700">
    <property type="entry name" value="PAS-assoc_C"/>
</dbReference>
<proteinExistence type="predicted"/>
<dbReference type="Gene3D" id="3.30.450.20">
    <property type="entry name" value="PAS domain"/>
    <property type="match status" value="1"/>
</dbReference>
<dbReference type="InterPro" id="IPR035965">
    <property type="entry name" value="PAS-like_dom_sf"/>
</dbReference>
<dbReference type="EC" id="2.7.13.3" evidence="2"/>
<dbReference type="GO" id="GO:0046983">
    <property type="term" value="F:protein dimerization activity"/>
    <property type="evidence" value="ECO:0007669"/>
    <property type="project" value="InterPro"/>
</dbReference>
<dbReference type="InterPro" id="IPR011712">
    <property type="entry name" value="Sig_transdc_His_kin_sub3_dim/P"/>
</dbReference>
<dbReference type="Pfam" id="PF07730">
    <property type="entry name" value="HisKA_3"/>
    <property type="match status" value="1"/>
</dbReference>
<keyword evidence="3" id="KW-0597">Phosphoprotein</keyword>
<dbReference type="GO" id="GO:0000155">
    <property type="term" value="F:phosphorelay sensor kinase activity"/>
    <property type="evidence" value="ECO:0007669"/>
    <property type="project" value="InterPro"/>
</dbReference>
<feature type="domain" description="PAC" evidence="8">
    <location>
        <begin position="63"/>
        <end position="117"/>
    </location>
</feature>
<dbReference type="GO" id="GO:0005524">
    <property type="term" value="F:ATP binding"/>
    <property type="evidence" value="ECO:0007669"/>
    <property type="project" value="UniProtKB-KW"/>
</dbReference>
<evidence type="ECO:0000256" key="7">
    <source>
        <dbReference type="ARBA" id="ARBA00022840"/>
    </source>
</evidence>
<evidence type="ECO:0000256" key="6">
    <source>
        <dbReference type="ARBA" id="ARBA00022777"/>
    </source>
</evidence>
<dbReference type="EMBL" id="BARS01037980">
    <property type="protein sequence ID" value="GAG17422.1"/>
    <property type="molecule type" value="Genomic_DNA"/>
</dbReference>
<comment type="caution">
    <text evidence="9">The sequence shown here is derived from an EMBL/GenBank/DDBJ whole genome shotgun (WGS) entry which is preliminary data.</text>
</comment>
<dbReference type="PANTHER" id="PTHR24421">
    <property type="entry name" value="NITRATE/NITRITE SENSOR PROTEIN NARX-RELATED"/>
    <property type="match status" value="1"/>
</dbReference>
<keyword evidence="4" id="KW-0808">Transferase</keyword>